<dbReference type="Proteomes" id="UP000061489">
    <property type="component" value="Chromosome"/>
</dbReference>
<proteinExistence type="predicted"/>
<keyword evidence="2" id="KW-1185">Reference proteome</keyword>
<evidence type="ECO:0000313" key="1">
    <source>
        <dbReference type="EMBL" id="AHI29992.1"/>
    </source>
</evidence>
<protein>
    <submittedName>
        <fullName evidence="1">Uncharacterized protein</fullName>
    </submittedName>
</protein>
<gene>
    <name evidence="1" type="ORF">AU14_03685</name>
</gene>
<organism evidence="1 2">
    <name type="scientific">Marinobacter similis</name>
    <dbReference type="NCBI Taxonomy" id="1420916"/>
    <lineage>
        <taxon>Bacteria</taxon>
        <taxon>Pseudomonadati</taxon>
        <taxon>Pseudomonadota</taxon>
        <taxon>Gammaproteobacteria</taxon>
        <taxon>Pseudomonadales</taxon>
        <taxon>Marinobacteraceae</taxon>
        <taxon>Marinobacter</taxon>
    </lineage>
</organism>
<dbReference type="EMBL" id="CP007151">
    <property type="protein sequence ID" value="AHI29992.1"/>
    <property type="molecule type" value="Genomic_DNA"/>
</dbReference>
<reference evidence="1 2" key="1">
    <citation type="journal article" date="2014" name="Genome Announc.">
        <title>Draft Genome Sequences of Marinobacter similis A3d10T and Marinobacter salarius R9SW1T.</title>
        <authorList>
            <person name="Ivanova E.P."/>
            <person name="Ng H.J."/>
            <person name="Webb H.K."/>
            <person name="Feng G."/>
            <person name="Oshima K."/>
            <person name="Hattori M."/>
            <person name="Ohkuma M."/>
            <person name="Sergeev A.F."/>
            <person name="Mikhailov V.V."/>
            <person name="Crawford R.J."/>
            <person name="Sawabe T."/>
        </authorList>
    </citation>
    <scope>NUCLEOTIDE SEQUENCE [LARGE SCALE GENOMIC DNA]</scope>
    <source>
        <strain evidence="1 2">A3d10</strain>
    </source>
</reference>
<dbReference type="OrthoDB" id="6355587at2"/>
<sequence length="236" mass="24809">MIGEVEELLLPEGAEESRTVNCDSGGTLTVSYNETSDVIDQLLSFRECIVTTDMYGSVLLNGTYEATITISGESEADVNEAYNITGEVQESNEPLQIKGTTDTNLATGLNNNPESFRLINTIDVFEIKIGTDYAAITNAVTRINTTDTGMEFSLSGKVLGSAIGGYIDLSTPTPVEISDSQVCPTSGVIRIASEGSAEVRYGSSAGGTASAVAVWIDGQVVESYSDCSAVGFTSGY</sequence>
<name>W5YLA6_9GAMM</name>
<evidence type="ECO:0000313" key="2">
    <source>
        <dbReference type="Proteomes" id="UP000061489"/>
    </source>
</evidence>
<accession>W5YLA6</accession>
<dbReference type="AlphaFoldDB" id="W5YLA6"/>
<dbReference type="KEGG" id="msx:AU14_03685"/>
<dbReference type="HOGENOM" id="CLU_072558_0_0_6"/>
<dbReference type="RefSeq" id="WP_041338952.1">
    <property type="nucleotide sequence ID" value="NZ_CP007151.1"/>
</dbReference>